<evidence type="ECO:0000256" key="3">
    <source>
        <dbReference type="ARBA" id="ARBA00008030"/>
    </source>
</evidence>
<dbReference type="InterPro" id="IPR019312">
    <property type="entry name" value="CNOT11"/>
</dbReference>
<evidence type="ECO:0000256" key="10">
    <source>
        <dbReference type="SAM" id="MobiDB-lite"/>
    </source>
</evidence>
<sequence length="413" mass="45120">MSTVLASLPPMGPPSSAQAPPGDPVRASVGHLLSRAYTLPCSTAAQAFIQLVQPTSRFQLALDVLLPLLDPNTSSELAQRILVSYILYSLYAPHPISINPFKSVLFVTFVCEREKAVAAASNGDISVNEQLVWVLWKILRGDGNDIGPYSPSTLARSPLPPKLRATNLFLDDDMYNSESEIDDYTPKSQPITTTTTTITTVITAEEDAANESIAHAMKLLLDARERVLTLSEQRAVTPSIRALATSQMITPLDLAPIITNNPNLAHPLFVALLSTGPSESNLPSPFLDILLSLSPTLPSFDLMGRLLREPTMSTNGSIAIADLVRTEVLGKFVHECINWLDQAELQEKEGLVSDDRFTKGVQNLCRFYTSLIKLSLVDAALDADTAEMAHFSLRHSRFEEANHLYRILATGRS</sequence>
<name>A0A284S074_ARMOS</name>
<evidence type="ECO:0000313" key="11">
    <source>
        <dbReference type="EMBL" id="SJL14403.1"/>
    </source>
</evidence>
<evidence type="ECO:0000256" key="7">
    <source>
        <dbReference type="ARBA" id="ARBA00023158"/>
    </source>
</evidence>
<evidence type="ECO:0000256" key="8">
    <source>
        <dbReference type="ARBA" id="ARBA00023163"/>
    </source>
</evidence>
<dbReference type="PANTHER" id="PTHR15975">
    <property type="entry name" value="CCR4-NOT TRANSCRIPTION COMPLEX SUBUNIT 11"/>
    <property type="match status" value="1"/>
</dbReference>
<dbReference type="AlphaFoldDB" id="A0A284S074"/>
<keyword evidence="8" id="KW-0804">Transcription</keyword>
<keyword evidence="9" id="KW-0539">Nucleus</keyword>
<comment type="subcellular location">
    <subcellularLocation>
        <location evidence="2">Cytoplasm</location>
    </subcellularLocation>
    <subcellularLocation>
        <location evidence="1">Nucleus</location>
    </subcellularLocation>
</comment>
<dbReference type="GO" id="GO:0005634">
    <property type="term" value="C:nucleus"/>
    <property type="evidence" value="ECO:0007669"/>
    <property type="project" value="UniProtKB-SubCell"/>
</dbReference>
<dbReference type="OMA" id="VQNLCRF"/>
<proteinExistence type="inferred from homology"/>
<feature type="region of interest" description="Disordered" evidence="10">
    <location>
        <begin position="1"/>
        <end position="24"/>
    </location>
</feature>
<dbReference type="GO" id="GO:0030014">
    <property type="term" value="C:CCR4-NOT complex"/>
    <property type="evidence" value="ECO:0007669"/>
    <property type="project" value="InterPro"/>
</dbReference>
<dbReference type="GO" id="GO:0005737">
    <property type="term" value="C:cytoplasm"/>
    <property type="evidence" value="ECO:0007669"/>
    <property type="project" value="UniProtKB-SubCell"/>
</dbReference>
<evidence type="ECO:0000256" key="4">
    <source>
        <dbReference type="ARBA" id="ARBA00014872"/>
    </source>
</evidence>
<dbReference type="OrthoDB" id="3226845at2759"/>
<dbReference type="GO" id="GO:0031047">
    <property type="term" value="P:regulatory ncRNA-mediated gene silencing"/>
    <property type="evidence" value="ECO:0007669"/>
    <property type="project" value="UniProtKB-KW"/>
</dbReference>
<keyword evidence="7" id="KW-0943">RNA-mediated gene silencing</keyword>
<evidence type="ECO:0000256" key="1">
    <source>
        <dbReference type="ARBA" id="ARBA00004123"/>
    </source>
</evidence>
<accession>A0A284S074</accession>
<dbReference type="Proteomes" id="UP000219338">
    <property type="component" value="Unassembled WGS sequence"/>
</dbReference>
<dbReference type="EMBL" id="FUEG01000023">
    <property type="protein sequence ID" value="SJL14403.1"/>
    <property type="molecule type" value="Genomic_DNA"/>
</dbReference>
<evidence type="ECO:0000256" key="5">
    <source>
        <dbReference type="ARBA" id="ARBA00022490"/>
    </source>
</evidence>
<gene>
    <name evidence="11" type="ORF">ARMOST_17859</name>
</gene>
<evidence type="ECO:0000313" key="12">
    <source>
        <dbReference type="Proteomes" id="UP000219338"/>
    </source>
</evidence>
<keyword evidence="6" id="KW-0805">Transcription regulation</keyword>
<dbReference type="PANTHER" id="PTHR15975:SF0">
    <property type="entry name" value="CCR4-NOT TRANSCRIPTION COMPLEX SUBUNIT 11"/>
    <property type="match status" value="1"/>
</dbReference>
<comment type="similarity">
    <text evidence="3">Belongs to the CNOT11 family.</text>
</comment>
<dbReference type="Pfam" id="PF10155">
    <property type="entry name" value="CNOT11"/>
    <property type="match status" value="1"/>
</dbReference>
<protein>
    <recommendedName>
        <fullName evidence="4">CCR4-NOT transcription complex subunit 11</fullName>
    </recommendedName>
</protein>
<reference evidence="12" key="1">
    <citation type="journal article" date="2017" name="Nat. Ecol. Evol.">
        <title>Genome expansion and lineage-specific genetic innovations in the forest pathogenic fungi Armillaria.</title>
        <authorList>
            <person name="Sipos G."/>
            <person name="Prasanna A.N."/>
            <person name="Walter M.C."/>
            <person name="O'Connor E."/>
            <person name="Balint B."/>
            <person name="Krizsan K."/>
            <person name="Kiss B."/>
            <person name="Hess J."/>
            <person name="Varga T."/>
            <person name="Slot J."/>
            <person name="Riley R."/>
            <person name="Boka B."/>
            <person name="Rigling D."/>
            <person name="Barry K."/>
            <person name="Lee J."/>
            <person name="Mihaltcheva S."/>
            <person name="LaButti K."/>
            <person name="Lipzen A."/>
            <person name="Waldron R."/>
            <person name="Moloney N.M."/>
            <person name="Sperisen C."/>
            <person name="Kredics L."/>
            <person name="Vagvoelgyi C."/>
            <person name="Patrignani A."/>
            <person name="Fitzpatrick D."/>
            <person name="Nagy I."/>
            <person name="Doyle S."/>
            <person name="Anderson J.B."/>
            <person name="Grigoriev I.V."/>
            <person name="Gueldener U."/>
            <person name="Muensterkoetter M."/>
            <person name="Nagy L.G."/>
        </authorList>
    </citation>
    <scope>NUCLEOTIDE SEQUENCE [LARGE SCALE GENOMIC DNA]</scope>
    <source>
        <strain evidence="12">C18/9</strain>
    </source>
</reference>
<dbReference type="STRING" id="47428.A0A284S074"/>
<evidence type="ECO:0000256" key="6">
    <source>
        <dbReference type="ARBA" id="ARBA00023015"/>
    </source>
</evidence>
<keyword evidence="5" id="KW-0963">Cytoplasm</keyword>
<keyword evidence="12" id="KW-1185">Reference proteome</keyword>
<evidence type="ECO:0000256" key="9">
    <source>
        <dbReference type="ARBA" id="ARBA00023242"/>
    </source>
</evidence>
<organism evidence="11 12">
    <name type="scientific">Armillaria ostoyae</name>
    <name type="common">Armillaria root rot fungus</name>
    <dbReference type="NCBI Taxonomy" id="47428"/>
    <lineage>
        <taxon>Eukaryota</taxon>
        <taxon>Fungi</taxon>
        <taxon>Dikarya</taxon>
        <taxon>Basidiomycota</taxon>
        <taxon>Agaricomycotina</taxon>
        <taxon>Agaricomycetes</taxon>
        <taxon>Agaricomycetidae</taxon>
        <taxon>Agaricales</taxon>
        <taxon>Marasmiineae</taxon>
        <taxon>Physalacriaceae</taxon>
        <taxon>Armillaria</taxon>
    </lineage>
</organism>
<evidence type="ECO:0000256" key="2">
    <source>
        <dbReference type="ARBA" id="ARBA00004496"/>
    </source>
</evidence>